<dbReference type="GO" id="GO:0051240">
    <property type="term" value="P:positive regulation of multicellular organismal process"/>
    <property type="evidence" value="ECO:0007669"/>
    <property type="project" value="UniProtKB-ARBA"/>
</dbReference>
<dbReference type="GO" id="GO:0006955">
    <property type="term" value="P:immune response"/>
    <property type="evidence" value="ECO:0007669"/>
    <property type="project" value="InterPro"/>
</dbReference>
<dbReference type="InterPro" id="IPR009079">
    <property type="entry name" value="4_helix_cytokine-like_core"/>
</dbReference>
<dbReference type="Pfam" id="PF01291">
    <property type="entry name" value="LIF_OSM"/>
    <property type="match status" value="1"/>
</dbReference>
<keyword evidence="6 11" id="KW-0732">Signal</keyword>
<keyword evidence="12" id="KW-1185">Reference proteome</keyword>
<comment type="similarity">
    <text evidence="2">Belongs to the LIF/OSM family.</text>
</comment>
<feature type="chain" id="PRO_5016063124" description="Leukemia inhibitory factor" evidence="11">
    <location>
        <begin position="25"/>
        <end position="202"/>
    </location>
</feature>
<dbReference type="KEGG" id="tmu:101348712"/>
<reference evidence="13" key="1">
    <citation type="submission" date="2025-08" db="UniProtKB">
        <authorList>
            <consortium name="RefSeq"/>
        </authorList>
    </citation>
    <scope>IDENTIFICATION</scope>
</reference>
<dbReference type="RefSeq" id="XP_004386271.1">
    <property type="nucleotide sequence ID" value="XM_004386214.2"/>
</dbReference>
<dbReference type="AlphaFoldDB" id="A0A2Y9E3H4"/>
<keyword evidence="5" id="KW-0964">Secreted</keyword>
<dbReference type="GO" id="GO:0010646">
    <property type="term" value="P:regulation of cell communication"/>
    <property type="evidence" value="ECO:0007669"/>
    <property type="project" value="UniProtKB-ARBA"/>
</dbReference>
<evidence type="ECO:0000256" key="11">
    <source>
        <dbReference type="SAM" id="SignalP"/>
    </source>
</evidence>
<comment type="function">
    <text evidence="10">LIF has the capacity to induce terminal differentiation in leukemic cells. Its activities include the induction of hematopoietic differentiation in normal and myeloid leukemia cells, the induction of neuronal cell differentiation, and the stimulation of acute-phase protein synthesis in hepatocytes.</text>
</comment>
<accession>A0A2Y9E3H4</accession>
<dbReference type="GO" id="GO:0005146">
    <property type="term" value="F:leukemia inhibitory factor receptor binding"/>
    <property type="evidence" value="ECO:0007669"/>
    <property type="project" value="InterPro"/>
</dbReference>
<dbReference type="GO" id="GO:0008083">
    <property type="term" value="F:growth factor activity"/>
    <property type="evidence" value="ECO:0007669"/>
    <property type="project" value="UniProtKB-KW"/>
</dbReference>
<dbReference type="PANTHER" id="PTHR10633">
    <property type="entry name" value="LEUKEMIA INHIBITORY FACTOR"/>
    <property type="match status" value="1"/>
</dbReference>
<evidence type="ECO:0000256" key="5">
    <source>
        <dbReference type="ARBA" id="ARBA00022525"/>
    </source>
</evidence>
<dbReference type="GO" id="GO:0005125">
    <property type="term" value="F:cytokine activity"/>
    <property type="evidence" value="ECO:0007669"/>
    <property type="project" value="UniProtKB-KW"/>
</dbReference>
<evidence type="ECO:0000256" key="2">
    <source>
        <dbReference type="ARBA" id="ARBA00005971"/>
    </source>
</evidence>
<dbReference type="PANTHER" id="PTHR10633:SF0">
    <property type="entry name" value="LEUKEMIA INHIBITORY FACTOR"/>
    <property type="match status" value="1"/>
</dbReference>
<keyword evidence="4" id="KW-0202">Cytokine</keyword>
<gene>
    <name evidence="13" type="primary">LOC101348712</name>
</gene>
<dbReference type="GO" id="GO:2000026">
    <property type="term" value="P:regulation of multicellular organismal development"/>
    <property type="evidence" value="ECO:0007669"/>
    <property type="project" value="UniProtKB-ARBA"/>
</dbReference>
<keyword evidence="8" id="KW-1015">Disulfide bond</keyword>
<evidence type="ECO:0000256" key="3">
    <source>
        <dbReference type="ARBA" id="ARBA00016836"/>
    </source>
</evidence>
<comment type="subcellular location">
    <subcellularLocation>
        <location evidence="1">Secreted</location>
    </subcellularLocation>
</comment>
<dbReference type="GO" id="GO:0045595">
    <property type="term" value="P:regulation of cell differentiation"/>
    <property type="evidence" value="ECO:0007669"/>
    <property type="project" value="TreeGrafter"/>
</dbReference>
<dbReference type="InterPro" id="IPR003624">
    <property type="entry name" value="Leukemia_IF"/>
</dbReference>
<proteinExistence type="inferred from homology"/>
<dbReference type="FunFam" id="1.20.1250.10:FF:000018">
    <property type="entry name" value="leukemia inhibitory factor"/>
    <property type="match status" value="1"/>
</dbReference>
<evidence type="ECO:0000256" key="6">
    <source>
        <dbReference type="ARBA" id="ARBA00022729"/>
    </source>
</evidence>
<evidence type="ECO:0000256" key="8">
    <source>
        <dbReference type="ARBA" id="ARBA00023157"/>
    </source>
</evidence>
<dbReference type="GeneID" id="101348712"/>
<dbReference type="GO" id="GO:0005615">
    <property type="term" value="C:extracellular space"/>
    <property type="evidence" value="ECO:0007669"/>
    <property type="project" value="UniProtKB-KW"/>
</dbReference>
<evidence type="ECO:0000313" key="12">
    <source>
        <dbReference type="Proteomes" id="UP000248480"/>
    </source>
</evidence>
<dbReference type="GO" id="GO:0008284">
    <property type="term" value="P:positive regulation of cell population proliferation"/>
    <property type="evidence" value="ECO:0007669"/>
    <property type="project" value="TreeGrafter"/>
</dbReference>
<dbReference type="Gene3D" id="1.20.1250.10">
    <property type="match status" value="1"/>
</dbReference>
<evidence type="ECO:0000256" key="1">
    <source>
        <dbReference type="ARBA" id="ARBA00004613"/>
    </source>
</evidence>
<keyword evidence="7" id="KW-0339">Growth factor</keyword>
<organism evidence="12 13">
    <name type="scientific">Trichechus manatus latirostris</name>
    <name type="common">Florida manatee</name>
    <dbReference type="NCBI Taxonomy" id="127582"/>
    <lineage>
        <taxon>Eukaryota</taxon>
        <taxon>Metazoa</taxon>
        <taxon>Chordata</taxon>
        <taxon>Craniata</taxon>
        <taxon>Vertebrata</taxon>
        <taxon>Euteleostomi</taxon>
        <taxon>Mammalia</taxon>
        <taxon>Eutheria</taxon>
        <taxon>Afrotheria</taxon>
        <taxon>Sirenia</taxon>
        <taxon>Trichechidae</taxon>
        <taxon>Trichechus</taxon>
    </lineage>
</organism>
<feature type="signal peptide" evidence="11">
    <location>
        <begin position="1"/>
        <end position="24"/>
    </location>
</feature>
<evidence type="ECO:0000313" key="13">
    <source>
        <dbReference type="RefSeq" id="XP_004386271.1"/>
    </source>
</evidence>
<dbReference type="SMART" id="SM00080">
    <property type="entry name" value="LIF_OSM"/>
    <property type="match status" value="1"/>
</dbReference>
<keyword evidence="9" id="KW-0325">Glycoprotein</keyword>
<name>A0A2Y9E3H4_TRIMA</name>
<dbReference type="GO" id="GO:0030154">
    <property type="term" value="P:cell differentiation"/>
    <property type="evidence" value="ECO:0007669"/>
    <property type="project" value="UniProtKB-ARBA"/>
</dbReference>
<evidence type="ECO:0000256" key="9">
    <source>
        <dbReference type="ARBA" id="ARBA00023180"/>
    </source>
</evidence>
<dbReference type="InterPro" id="IPR001581">
    <property type="entry name" value="Leukemia_IF/oncostatin"/>
</dbReference>
<dbReference type="SUPFAM" id="SSF47266">
    <property type="entry name" value="4-helical cytokines"/>
    <property type="match status" value="1"/>
</dbReference>
<sequence length="202" mass="22604">MAPFFWLPGILSLLLVLHWEHGAGSPTPDKATCTTDHPCPSNLMTQIKNQLEQLNSTANTLFVLYYTAQGEPFPSEVDKLCGGHDLTNFPPFHAEGTEKDKLVELYRIIAYFNISLGNIMEDQKTLNPNDQNLHSKLSSTADTVRGLLNNVLCHLCNEYNMGHVDMSFGPDISGNDIFHKKKLGCQCLFNYKQVIAELTQAF</sequence>
<protein>
    <recommendedName>
        <fullName evidence="3">Leukemia inhibitory factor</fullName>
    </recommendedName>
</protein>
<dbReference type="GO" id="GO:0048861">
    <property type="term" value="P:leukemia inhibitory factor signaling pathway"/>
    <property type="evidence" value="ECO:0007669"/>
    <property type="project" value="TreeGrafter"/>
</dbReference>
<dbReference type="STRING" id="127582.A0A2Y9E3H4"/>
<evidence type="ECO:0000256" key="10">
    <source>
        <dbReference type="ARBA" id="ARBA00024822"/>
    </source>
</evidence>
<dbReference type="PRINTS" id="PR01883">
    <property type="entry name" value="LEUKAEMIAIF"/>
</dbReference>
<dbReference type="GO" id="GO:0023051">
    <property type="term" value="P:regulation of signaling"/>
    <property type="evidence" value="ECO:0007669"/>
    <property type="project" value="UniProtKB-ARBA"/>
</dbReference>
<evidence type="ECO:0000256" key="7">
    <source>
        <dbReference type="ARBA" id="ARBA00023030"/>
    </source>
</evidence>
<dbReference type="InParanoid" id="A0A2Y9E3H4"/>
<evidence type="ECO:0000256" key="4">
    <source>
        <dbReference type="ARBA" id="ARBA00022514"/>
    </source>
</evidence>
<dbReference type="Proteomes" id="UP000248480">
    <property type="component" value="Unplaced"/>
</dbReference>
<dbReference type="OrthoDB" id="9902088at2759"/>